<gene>
    <name evidence="2" type="ORF">EPA75_20195</name>
</gene>
<accession>A0A5X7I8W4</accession>
<comment type="caution">
    <text evidence="2">The sequence shown here is derived from an EMBL/GenBank/DDBJ whole genome shotgun (WGS) entry which is preliminary data.</text>
</comment>
<reference evidence="2" key="1">
    <citation type="submission" date="2019-01" db="EMBL/GenBank/DDBJ databases">
        <authorList>
            <consortium name="GenomeTrakr network: Whole genome sequencing for foodborne pathogen traceback"/>
        </authorList>
    </citation>
    <scope>NUCLEOTIDE SEQUENCE</scope>
    <source>
        <strain evidence="2">FSIS21923151</strain>
    </source>
</reference>
<feature type="transmembrane region" description="Helical" evidence="1">
    <location>
        <begin position="41"/>
        <end position="59"/>
    </location>
</feature>
<dbReference type="EMBL" id="AAHVHP010000041">
    <property type="protein sequence ID" value="ECA7331284.1"/>
    <property type="molecule type" value="Genomic_DNA"/>
</dbReference>
<proteinExistence type="predicted"/>
<name>A0A5X7I8W4_SALET</name>
<evidence type="ECO:0000313" key="2">
    <source>
        <dbReference type="EMBL" id="ECA7331284.1"/>
    </source>
</evidence>
<protein>
    <submittedName>
        <fullName evidence="2">Uncharacterized protein</fullName>
    </submittedName>
</protein>
<organism evidence="2">
    <name type="scientific">Salmonella enterica subsp. enterica serovar Bredeney</name>
    <dbReference type="NCBI Taxonomy" id="134047"/>
    <lineage>
        <taxon>Bacteria</taxon>
        <taxon>Pseudomonadati</taxon>
        <taxon>Pseudomonadota</taxon>
        <taxon>Gammaproteobacteria</taxon>
        <taxon>Enterobacterales</taxon>
        <taxon>Enterobacteriaceae</taxon>
        <taxon>Salmonella</taxon>
    </lineage>
</organism>
<keyword evidence="1" id="KW-0472">Membrane</keyword>
<sequence>MKKYINLLSVNVNYLLAILCVFMAVLTANVYDNGNVNIPELISECFMCIMIFLAFYVLFELPRKF</sequence>
<keyword evidence="1" id="KW-0812">Transmembrane</keyword>
<evidence type="ECO:0000256" key="1">
    <source>
        <dbReference type="SAM" id="Phobius"/>
    </source>
</evidence>
<feature type="transmembrane region" description="Helical" evidence="1">
    <location>
        <begin position="12"/>
        <end position="29"/>
    </location>
</feature>
<keyword evidence="1" id="KW-1133">Transmembrane helix</keyword>
<dbReference type="AlphaFoldDB" id="A0A5X7I8W4"/>